<dbReference type="VEuPathDB" id="FungiDB:RhiirA1_533625"/>
<dbReference type="PANTHER" id="PTHR13471:SF0">
    <property type="entry name" value="NUCLEAR EXOSOME REGULATOR NRDE2"/>
    <property type="match status" value="1"/>
</dbReference>
<reference evidence="5 6" key="1">
    <citation type="submission" date="2016-04" db="EMBL/GenBank/DDBJ databases">
        <title>Genome analyses suggest a sexual origin of heterokaryosis in a supposedly ancient asexual fungus.</title>
        <authorList>
            <person name="Ropars J."/>
            <person name="Sedzielewska K."/>
            <person name="Noel J."/>
            <person name="Charron P."/>
            <person name="Farinelli L."/>
            <person name="Marton T."/>
            <person name="Kruger M."/>
            <person name="Pelin A."/>
            <person name="Brachmann A."/>
            <person name="Corradi N."/>
        </authorList>
    </citation>
    <scope>NUCLEOTIDE SEQUENCE [LARGE SCALE GENOMIC DNA]</scope>
    <source>
        <strain evidence="5 6">C2</strain>
    </source>
</reference>
<dbReference type="OrthoDB" id="297219at2759"/>
<dbReference type="SMART" id="SM00386">
    <property type="entry name" value="HAT"/>
    <property type="match status" value="6"/>
</dbReference>
<dbReference type="VEuPathDB" id="FungiDB:RhiirFUN_001496"/>
<accession>A0A2N1NTD0</accession>
<evidence type="ECO:0000313" key="5">
    <source>
        <dbReference type="EMBL" id="PKK77136.1"/>
    </source>
</evidence>
<organism evidence="5 6">
    <name type="scientific">Rhizophagus irregularis</name>
    <dbReference type="NCBI Taxonomy" id="588596"/>
    <lineage>
        <taxon>Eukaryota</taxon>
        <taxon>Fungi</taxon>
        <taxon>Fungi incertae sedis</taxon>
        <taxon>Mucoromycota</taxon>
        <taxon>Glomeromycotina</taxon>
        <taxon>Glomeromycetes</taxon>
        <taxon>Glomerales</taxon>
        <taxon>Glomeraceae</taxon>
        <taxon>Rhizophagus</taxon>
    </lineage>
</organism>
<dbReference type="SUPFAM" id="SSF48452">
    <property type="entry name" value="TPR-like"/>
    <property type="match status" value="2"/>
</dbReference>
<dbReference type="Pfam" id="PF08424">
    <property type="entry name" value="NRDE-2"/>
    <property type="match status" value="1"/>
</dbReference>
<evidence type="ECO:0000256" key="1">
    <source>
        <dbReference type="ARBA" id="ARBA00004123"/>
    </source>
</evidence>
<sequence length="850" mass="99524">MDKKLRKDKKERKKERKDKNQNNSSENREFIFQTKHELSEEDIRQKTKDYNIKLDQNPHDISLWLEFIAFQDKAMQFSVTSKKSESTKTSINEVKLSIFDKALQLNPKNSWLLVEYLKCCEQIYDVPKLLTKWDQILTENPGDIILWMQYIDFRQTNLVSFSVAQCLQVFEDCLHVLRKSVVVATDYNEKLRIERIMIHVFQRACVFILQSGYSERAYACWQAMIELIFFAPDHLRQQTFYDRVTALEIFWEEEWPRFGEDDAKGWAYYAEHGDNEMHVTLTPPNPVNVSNLHGDAYEKWAKAEGMHNGQLLSIRTGTGGDDDINVDDPYRIIIFDDIRTFLFDITFPQSYIELLYACFSFVGLTFNPGYSSSNPLITDAFLNTKLVDESIANNSFWVTDNSLFKLPIKSFPQIEDNLFKSQSWFCICDEVDVINVDMIFARNAFYQLRQVVNDTGIKLCRLAVEHLYDISSGRSLAKSMLKREKMNLALWNGYAQIERSSNKYTEARKVYLGAIAQIRSYPEQFQIDAPLLHRMFAEMELEQGHYKTAMNVLVLLTEEQGNIESVAEIDVSVTRLLKARKYYTQQMARSTTTISQYESGNSLHYCVCYALLECLSQNLQQASKIFEEMIQDIEMRKGYLDLEAELIFMAYVKLIYQYLNYIASNNSSTSSNDISGTLFQDVLTRAIKAFPNNTIFLSMYFHQEIRGSISVGLNSVLEEILQKSPSHIIWTFVLYSELCRQPFNVKRVRSLFDRALESSKTKSSISLWTLYINFEMTYGRHDIAKTLYYRAVRECPWSKDLYMMAFKKLRNLFTIDELEEAMNVLYEKEIRLRVSIDRFDDKKQEIIERI</sequence>
<dbReference type="GO" id="GO:0006396">
    <property type="term" value="P:RNA processing"/>
    <property type="evidence" value="ECO:0007669"/>
    <property type="project" value="InterPro"/>
</dbReference>
<evidence type="ECO:0000313" key="6">
    <source>
        <dbReference type="Proteomes" id="UP000233469"/>
    </source>
</evidence>
<dbReference type="AlphaFoldDB" id="A0A2N1NTD0"/>
<proteinExistence type="inferred from homology"/>
<feature type="compositionally biased region" description="Basic residues" evidence="4">
    <location>
        <begin position="1"/>
        <end position="16"/>
    </location>
</feature>
<gene>
    <name evidence="5" type="ORF">RhiirC2_844576</name>
</gene>
<comment type="subcellular location">
    <subcellularLocation>
        <location evidence="1">Nucleus</location>
    </subcellularLocation>
</comment>
<feature type="region of interest" description="Disordered" evidence="4">
    <location>
        <begin position="1"/>
        <end position="31"/>
    </location>
</feature>
<dbReference type="Proteomes" id="UP000233469">
    <property type="component" value="Unassembled WGS sequence"/>
</dbReference>
<keyword evidence="3" id="KW-0539">Nucleus</keyword>
<dbReference type="EMBL" id="LLXL01000144">
    <property type="protein sequence ID" value="PKK77136.1"/>
    <property type="molecule type" value="Genomic_DNA"/>
</dbReference>
<dbReference type="GO" id="GO:0071013">
    <property type="term" value="C:catalytic step 2 spliceosome"/>
    <property type="evidence" value="ECO:0007669"/>
    <property type="project" value="TreeGrafter"/>
</dbReference>
<dbReference type="GO" id="GO:0031048">
    <property type="term" value="P:regulatory ncRNA-mediated heterochromatin formation"/>
    <property type="evidence" value="ECO:0007669"/>
    <property type="project" value="TreeGrafter"/>
</dbReference>
<dbReference type="VEuPathDB" id="FungiDB:FUN_023394"/>
<dbReference type="InterPro" id="IPR011990">
    <property type="entry name" value="TPR-like_helical_dom_sf"/>
</dbReference>
<protein>
    <submittedName>
        <fullName evidence="5">DUF1740-domain-containing protein</fullName>
    </submittedName>
</protein>
<dbReference type="GO" id="GO:1902369">
    <property type="term" value="P:negative regulation of RNA catabolic process"/>
    <property type="evidence" value="ECO:0007669"/>
    <property type="project" value="TreeGrafter"/>
</dbReference>
<evidence type="ECO:0000256" key="4">
    <source>
        <dbReference type="SAM" id="MobiDB-lite"/>
    </source>
</evidence>
<evidence type="ECO:0000256" key="2">
    <source>
        <dbReference type="ARBA" id="ARBA00009265"/>
    </source>
</evidence>
<dbReference type="PANTHER" id="PTHR13471">
    <property type="entry name" value="TETRATRICOPEPTIDE-LIKE HELICAL"/>
    <property type="match status" value="1"/>
</dbReference>
<comment type="caution">
    <text evidence="5">The sequence shown here is derived from an EMBL/GenBank/DDBJ whole genome shotgun (WGS) entry which is preliminary data.</text>
</comment>
<comment type="similarity">
    <text evidence="2">Belongs to the NRDE2 family.</text>
</comment>
<evidence type="ECO:0000256" key="3">
    <source>
        <dbReference type="ARBA" id="ARBA00023242"/>
    </source>
</evidence>
<dbReference type="InterPro" id="IPR013633">
    <property type="entry name" value="NRDE-2"/>
</dbReference>
<reference evidence="5 6" key="2">
    <citation type="submission" date="2017-10" db="EMBL/GenBank/DDBJ databases">
        <title>Extensive intraspecific genome diversity in a model arbuscular mycorrhizal fungus.</title>
        <authorList>
            <person name="Chen E.C.H."/>
            <person name="Morin E."/>
            <person name="Baudet D."/>
            <person name="Noel J."/>
            <person name="Ndikumana S."/>
            <person name="Charron P."/>
            <person name="St-Onge C."/>
            <person name="Giorgi J."/>
            <person name="Grigoriev I.V."/>
            <person name="Roux C."/>
            <person name="Martin F.M."/>
            <person name="Corradi N."/>
        </authorList>
    </citation>
    <scope>NUCLEOTIDE SEQUENCE [LARGE SCALE GENOMIC DNA]</scope>
    <source>
        <strain evidence="5 6">C2</strain>
    </source>
</reference>
<dbReference type="Gene3D" id="1.25.40.10">
    <property type="entry name" value="Tetratricopeptide repeat domain"/>
    <property type="match status" value="3"/>
</dbReference>
<name>A0A2N1NTD0_9GLOM</name>
<dbReference type="InterPro" id="IPR003107">
    <property type="entry name" value="HAT"/>
</dbReference>